<dbReference type="InterPro" id="IPR050789">
    <property type="entry name" value="Diverse_Enzym_Activities"/>
</dbReference>
<reference evidence="2 3" key="1">
    <citation type="submission" date="2019-02" db="EMBL/GenBank/DDBJ databases">
        <title>Prokaryotic population dynamics and viral predation in marine succession experiment using metagenomics: the confinement effect.</title>
        <authorList>
            <person name="Haro-Moreno J.M."/>
            <person name="Rodriguez-Valera F."/>
            <person name="Lopez-Perez M."/>
        </authorList>
    </citation>
    <scope>NUCLEOTIDE SEQUENCE [LARGE SCALE GENOMIC DNA]</scope>
    <source>
        <strain evidence="2">MED-G166</strain>
    </source>
</reference>
<name>A0A520MT00_9GAMM</name>
<evidence type="ECO:0000313" key="3">
    <source>
        <dbReference type="Proteomes" id="UP000320146"/>
    </source>
</evidence>
<accession>A0A520MT00</accession>
<dbReference type="PANTHER" id="PTHR43283:SF7">
    <property type="entry name" value="BETA-LACTAMASE-RELATED DOMAIN-CONTAINING PROTEIN"/>
    <property type="match status" value="1"/>
</dbReference>
<protein>
    <submittedName>
        <fullName evidence="2">Class C beta-lactamase-related serine hydrolase</fullName>
    </submittedName>
</protein>
<dbReference type="GO" id="GO:0016787">
    <property type="term" value="F:hydrolase activity"/>
    <property type="evidence" value="ECO:0007669"/>
    <property type="project" value="UniProtKB-KW"/>
</dbReference>
<organism evidence="2 3">
    <name type="scientific">SAR86 cluster bacterium</name>
    <dbReference type="NCBI Taxonomy" id="2030880"/>
    <lineage>
        <taxon>Bacteria</taxon>
        <taxon>Pseudomonadati</taxon>
        <taxon>Pseudomonadota</taxon>
        <taxon>Gammaproteobacteria</taxon>
        <taxon>SAR86 cluster</taxon>
    </lineage>
</organism>
<gene>
    <name evidence="2" type="ORF">EVA99_01815</name>
</gene>
<comment type="caution">
    <text evidence="2">The sequence shown here is derived from an EMBL/GenBank/DDBJ whole genome shotgun (WGS) entry which is preliminary data.</text>
</comment>
<dbReference type="Gene3D" id="3.40.710.10">
    <property type="entry name" value="DD-peptidase/beta-lactamase superfamily"/>
    <property type="match status" value="1"/>
</dbReference>
<dbReference type="SUPFAM" id="SSF56601">
    <property type="entry name" value="beta-lactamase/transpeptidase-like"/>
    <property type="match status" value="1"/>
</dbReference>
<evidence type="ECO:0000259" key="1">
    <source>
        <dbReference type="Pfam" id="PF00144"/>
    </source>
</evidence>
<dbReference type="InterPro" id="IPR001466">
    <property type="entry name" value="Beta-lactam-related"/>
</dbReference>
<dbReference type="InterPro" id="IPR012338">
    <property type="entry name" value="Beta-lactam/transpept-like"/>
</dbReference>
<sequence length="386" mass="43495">MVRFLLISLFSLSISASQSINQDVIAELNDMIMGDSATQALIVSHNGKILLEEYGEGYNKTDFVTSQSIAKAFYAVLFGVAIEKGLLNELDEPIKNYLPVWKDDERGKITIRNLLEMKSGLYRSESWNEEMFLSSNNLDFALNVELVNKPGDLFEYNNVNTALLGPVIEQIFNASPHEVLKKEILEPLEITDYGLWKDHALNDVTFHGIDMAPMDFIKFGQLYAQNGVWNGQQIINKQFLEESIQPISEGPGEFYGMHTSIRKITETKRLLVKEGFNGQYLFVIPEHDLVVVKFTKYLHNRDNGYVISLGPMDYLLWLPFSWLKAIGEAFAGDGETSTEDTSDGGINMPATMSVKDKFNCPNTTTDKCPPVQKMQDLVFGLVEAED</sequence>
<dbReference type="AlphaFoldDB" id="A0A520MT00"/>
<evidence type="ECO:0000313" key="2">
    <source>
        <dbReference type="EMBL" id="RZO24343.1"/>
    </source>
</evidence>
<keyword evidence="2" id="KW-0378">Hydrolase</keyword>
<dbReference type="Pfam" id="PF00144">
    <property type="entry name" value="Beta-lactamase"/>
    <property type="match status" value="1"/>
</dbReference>
<dbReference type="Proteomes" id="UP000320146">
    <property type="component" value="Unassembled WGS sequence"/>
</dbReference>
<dbReference type="EMBL" id="SHBL01000009">
    <property type="protein sequence ID" value="RZO24343.1"/>
    <property type="molecule type" value="Genomic_DNA"/>
</dbReference>
<proteinExistence type="predicted"/>
<dbReference type="PANTHER" id="PTHR43283">
    <property type="entry name" value="BETA-LACTAMASE-RELATED"/>
    <property type="match status" value="1"/>
</dbReference>
<feature type="domain" description="Beta-lactamase-related" evidence="1">
    <location>
        <begin position="39"/>
        <end position="300"/>
    </location>
</feature>